<proteinExistence type="predicted"/>
<reference evidence="1" key="1">
    <citation type="journal article" date="2018" name="Genome Biol. Evol.">
        <title>Genomics and development of Lentinus tigrinus, a white-rot wood-decaying mushroom with dimorphic fruiting bodies.</title>
        <authorList>
            <person name="Wu B."/>
            <person name="Xu Z."/>
            <person name="Knudson A."/>
            <person name="Carlson A."/>
            <person name="Chen N."/>
            <person name="Kovaka S."/>
            <person name="LaButti K."/>
            <person name="Lipzen A."/>
            <person name="Pennachio C."/>
            <person name="Riley R."/>
            <person name="Schakwitz W."/>
            <person name="Umezawa K."/>
            <person name="Ohm R.A."/>
            <person name="Grigoriev I.V."/>
            <person name="Nagy L.G."/>
            <person name="Gibbons J."/>
            <person name="Hibbett D."/>
        </authorList>
    </citation>
    <scope>NUCLEOTIDE SEQUENCE [LARGE SCALE GENOMIC DNA]</scope>
    <source>
        <strain evidence="1">ALCF2SS1-6</strain>
    </source>
</reference>
<sequence>VVNAEAEILGVFPRTPRGESWQKVIKEATRALTQARTDCGKDAELEHRRGKYKTGTDGWSIGGGQREPMQLVEKTVRAKKAVRALLDNQAVKDIAGFGNNCLKTYAPDLYAYYETTKAKIGEQLPHLKPSFTNSVFAGVTFNLGPKTVTYGHRDHQNIPFGWCCVTALGDFDDTKGGHVILWDLKLVIRVPAGASYLIPSAILKHSNVDIGAEETRMSVTQYSAGGLFRWVACGMRSQAVYEREGNRLPSGQDRWNEGVALLRKWSGNHAKPVPDHIDNAET</sequence>
<protein>
    <submittedName>
        <fullName evidence="1">Uncharacterized protein</fullName>
    </submittedName>
</protein>
<feature type="non-terminal residue" evidence="1">
    <location>
        <position position="1"/>
    </location>
</feature>
<name>A0A5C2RV30_9APHY</name>
<gene>
    <name evidence="1" type="ORF">L227DRAFT_510691</name>
</gene>
<dbReference type="STRING" id="1328759.A0A5C2RV30"/>
<dbReference type="Gene3D" id="3.60.130.30">
    <property type="match status" value="1"/>
</dbReference>
<dbReference type="OrthoDB" id="2797114at2759"/>
<evidence type="ECO:0000313" key="2">
    <source>
        <dbReference type="Proteomes" id="UP000313359"/>
    </source>
</evidence>
<organism evidence="1 2">
    <name type="scientific">Lentinus tigrinus ALCF2SS1-6</name>
    <dbReference type="NCBI Taxonomy" id="1328759"/>
    <lineage>
        <taxon>Eukaryota</taxon>
        <taxon>Fungi</taxon>
        <taxon>Dikarya</taxon>
        <taxon>Basidiomycota</taxon>
        <taxon>Agaricomycotina</taxon>
        <taxon>Agaricomycetes</taxon>
        <taxon>Polyporales</taxon>
        <taxon>Polyporaceae</taxon>
        <taxon>Lentinus</taxon>
    </lineage>
</organism>
<dbReference type="Proteomes" id="UP000313359">
    <property type="component" value="Unassembled WGS sequence"/>
</dbReference>
<accession>A0A5C2RV30</accession>
<dbReference type="EMBL" id="ML122299">
    <property type="protein sequence ID" value="RPD55071.1"/>
    <property type="molecule type" value="Genomic_DNA"/>
</dbReference>
<dbReference type="AlphaFoldDB" id="A0A5C2RV30"/>
<evidence type="ECO:0000313" key="1">
    <source>
        <dbReference type="EMBL" id="RPD55071.1"/>
    </source>
</evidence>
<keyword evidence="2" id="KW-1185">Reference proteome</keyword>